<dbReference type="InterPro" id="IPR000120">
    <property type="entry name" value="Amidase"/>
</dbReference>
<dbReference type="Pfam" id="PF01425">
    <property type="entry name" value="Amidase"/>
    <property type="match status" value="1"/>
</dbReference>
<reference evidence="3 4" key="2">
    <citation type="submission" date="2018-06" db="EMBL/GenBank/DDBJ databases">
        <title>Metagenomic assembly of (sub)arctic Cyanobacteria and their associated microbiome from non-axenic cultures.</title>
        <authorList>
            <person name="Baurain D."/>
        </authorList>
    </citation>
    <scope>NUCLEOTIDE SEQUENCE [LARGE SCALE GENOMIC DNA]</scope>
    <source>
        <strain evidence="3">ULC027bin1</strain>
    </source>
</reference>
<dbReference type="PIRSF" id="PIRSF001221">
    <property type="entry name" value="Amidase_fungi"/>
    <property type="match status" value="1"/>
</dbReference>
<dbReference type="Gene3D" id="3.90.1300.10">
    <property type="entry name" value="Amidase signature (AS) domain"/>
    <property type="match status" value="1"/>
</dbReference>
<protein>
    <submittedName>
        <fullName evidence="3">Amidase</fullName>
    </submittedName>
</protein>
<feature type="domain" description="Amidase" evidence="2">
    <location>
        <begin position="25"/>
        <end position="476"/>
    </location>
</feature>
<proteinExistence type="inferred from homology"/>
<dbReference type="InterPro" id="IPR023631">
    <property type="entry name" value="Amidase_dom"/>
</dbReference>
<gene>
    <name evidence="3" type="ORF">DCF15_12710</name>
</gene>
<evidence type="ECO:0000259" key="2">
    <source>
        <dbReference type="Pfam" id="PF01425"/>
    </source>
</evidence>
<organism evidence="3 4">
    <name type="scientific">Phormidesmis priestleyi</name>
    <dbReference type="NCBI Taxonomy" id="268141"/>
    <lineage>
        <taxon>Bacteria</taxon>
        <taxon>Bacillati</taxon>
        <taxon>Cyanobacteriota</taxon>
        <taxon>Cyanophyceae</taxon>
        <taxon>Leptolyngbyales</taxon>
        <taxon>Leptolyngbyaceae</taxon>
        <taxon>Phormidesmis</taxon>
    </lineage>
</organism>
<dbReference type="Proteomes" id="UP000249794">
    <property type="component" value="Unassembled WGS sequence"/>
</dbReference>
<comment type="caution">
    <text evidence="3">The sequence shown here is derived from an EMBL/GenBank/DDBJ whole genome shotgun (WGS) entry which is preliminary data.</text>
</comment>
<evidence type="ECO:0000256" key="1">
    <source>
        <dbReference type="ARBA" id="ARBA00009199"/>
    </source>
</evidence>
<accession>A0A2W4XFN4</accession>
<reference evidence="4" key="1">
    <citation type="submission" date="2018-04" db="EMBL/GenBank/DDBJ databases">
        <authorList>
            <person name="Cornet L."/>
        </authorList>
    </citation>
    <scope>NUCLEOTIDE SEQUENCE [LARGE SCALE GENOMIC DNA]</scope>
</reference>
<dbReference type="PANTHER" id="PTHR11895:SF7">
    <property type="entry name" value="GLUTAMYL-TRNA(GLN) AMIDOTRANSFERASE SUBUNIT A, MITOCHONDRIAL"/>
    <property type="match status" value="1"/>
</dbReference>
<dbReference type="InterPro" id="IPR036928">
    <property type="entry name" value="AS_sf"/>
</dbReference>
<dbReference type="GO" id="GO:0003824">
    <property type="term" value="F:catalytic activity"/>
    <property type="evidence" value="ECO:0007669"/>
    <property type="project" value="InterPro"/>
</dbReference>
<comment type="similarity">
    <text evidence="1">Belongs to the amidase family.</text>
</comment>
<evidence type="ECO:0000313" key="3">
    <source>
        <dbReference type="EMBL" id="PZO53369.1"/>
    </source>
</evidence>
<sequence length="495" mass="53725">MSDLTFTSAYQLAQMIRDRTVSATEVVEAYLSQIAKHNSVLNAICTLNIDGARSRAKQADEALNKGELWGALHGVPITIKDFYETQGLRTTAGYKPLQDYVPSQNATVVSRLLSAGAILLGKTNPSDVNGTYQGKNDLFPRVNNPWNLDYPSGGSSGGSAVAIAAGFSALDVGSDVGSDVAGSIRQPAHCCGIYGLKPTDGRVSLAGHILEVPNRPTCIRQMLVPGPLARSIEDLRLCFSLIAGSDLRRPELPPVPLDAPDDKPIEALRLAWSDNFRVPVAADIQSILHAAINQLAERGATVENWSPSGIDWTAAQQLYYRLAACNYRYAQPTTWSAVRKTLTFIWRESTQGEAALRKLGNPAQVLKKILSPSLKDYVQALDERDTFMARLDQALAPWDAWLTPVAATPAFTHRPAWSAIDIDGVSYPHAIANGAYIMPFNLSGHPAVVIPMGQTQNGLPIGLQIVGKRWREMELLNVAQKVDDAICAFRRPAGY</sequence>
<dbReference type="PANTHER" id="PTHR11895">
    <property type="entry name" value="TRANSAMIDASE"/>
    <property type="match status" value="1"/>
</dbReference>
<dbReference type="AlphaFoldDB" id="A0A2W4XFN4"/>
<dbReference type="EMBL" id="QBMP01000129">
    <property type="protein sequence ID" value="PZO53369.1"/>
    <property type="molecule type" value="Genomic_DNA"/>
</dbReference>
<dbReference type="SUPFAM" id="SSF75304">
    <property type="entry name" value="Amidase signature (AS) enzymes"/>
    <property type="match status" value="1"/>
</dbReference>
<name>A0A2W4XFN4_9CYAN</name>
<evidence type="ECO:0000313" key="4">
    <source>
        <dbReference type="Proteomes" id="UP000249794"/>
    </source>
</evidence>